<dbReference type="Proteomes" id="UP001055104">
    <property type="component" value="Unassembled WGS sequence"/>
</dbReference>
<keyword evidence="1" id="KW-0732">Signal</keyword>
<sequence length="148" mass="17242">MTIMKKVLLLLVCLFTLQTVVWADDDKPIQVNQLPQTAQTFIKTHFPNNKVAMAKMETDWFDKSYDVIFTNGDKLEFDKKGVWTEVNCKYSAVPVAVVPDAIKKYVTTNYPDAKMLKIERDKYDYEVKLSNGWEIKFDMQFNVIDIDN</sequence>
<evidence type="ECO:0000313" key="4">
    <source>
        <dbReference type="Proteomes" id="UP001055104"/>
    </source>
</evidence>
<feature type="domain" description="Putative beta-lactamase-inhibitor-like PepSY-like" evidence="2">
    <location>
        <begin position="63"/>
        <end position="144"/>
    </location>
</feature>
<feature type="signal peptide" evidence="1">
    <location>
        <begin position="1"/>
        <end position="23"/>
    </location>
</feature>
<proteinExistence type="predicted"/>
<dbReference type="SUPFAM" id="SSF160574">
    <property type="entry name" value="BT0923-like"/>
    <property type="match status" value="1"/>
</dbReference>
<evidence type="ECO:0000256" key="1">
    <source>
        <dbReference type="SAM" id="SignalP"/>
    </source>
</evidence>
<accession>A0AA37NWU1</accession>
<dbReference type="Pfam" id="PF11396">
    <property type="entry name" value="PepSY_like"/>
    <property type="match status" value="2"/>
</dbReference>
<reference evidence="3" key="1">
    <citation type="submission" date="2022-01" db="EMBL/GenBank/DDBJ databases">
        <title>Novel bile acid biosynthetic pathways are enriched in the microbiome of centenarians.</title>
        <authorList>
            <person name="Sato Y."/>
            <person name="Atarashi K."/>
            <person name="Plichta R.D."/>
            <person name="Arai Y."/>
            <person name="Sasajima S."/>
            <person name="Kearney M.S."/>
            <person name="Suda W."/>
            <person name="Takeshita K."/>
            <person name="Sasaki T."/>
            <person name="Okamoto S."/>
            <person name="Skelly N.A."/>
            <person name="Okamura Y."/>
            <person name="Vlamakis H."/>
            <person name="Li Y."/>
            <person name="Tanoue T."/>
            <person name="Takei H."/>
            <person name="Nittono H."/>
            <person name="Narushima S."/>
            <person name="Irie J."/>
            <person name="Itoh H."/>
            <person name="Moriya K."/>
            <person name="Sugiura Y."/>
            <person name="Suematsu M."/>
            <person name="Moritoki N."/>
            <person name="Shibata S."/>
            <person name="Littman R.D."/>
            <person name="Fischbach A.M."/>
            <person name="Uwamino Y."/>
            <person name="Inoue T."/>
            <person name="Honda A."/>
            <person name="Hattori M."/>
            <person name="Murai T."/>
            <person name="Xavier J.R."/>
            <person name="Hirose N."/>
            <person name="Honda K."/>
        </authorList>
    </citation>
    <scope>NUCLEOTIDE SEQUENCE</scope>
    <source>
        <strain evidence="3">CE91-St7</strain>
    </source>
</reference>
<gene>
    <name evidence="3" type="ORF">CE91St7_33670</name>
</gene>
<protein>
    <recommendedName>
        <fullName evidence="2">Putative beta-lactamase-inhibitor-like PepSY-like domain-containing protein</fullName>
    </recommendedName>
</protein>
<feature type="domain" description="Putative beta-lactamase-inhibitor-like PepSY-like" evidence="2">
    <location>
        <begin position="27"/>
        <end position="53"/>
    </location>
</feature>
<dbReference type="InterPro" id="IPR021533">
    <property type="entry name" value="PepSY-like"/>
</dbReference>
<evidence type="ECO:0000259" key="2">
    <source>
        <dbReference type="Pfam" id="PF11396"/>
    </source>
</evidence>
<organism evidence="3 4">
    <name type="scientific">Phocaeicola dorei</name>
    <dbReference type="NCBI Taxonomy" id="357276"/>
    <lineage>
        <taxon>Bacteria</taxon>
        <taxon>Pseudomonadati</taxon>
        <taxon>Bacteroidota</taxon>
        <taxon>Bacteroidia</taxon>
        <taxon>Bacteroidales</taxon>
        <taxon>Bacteroidaceae</taxon>
        <taxon>Phocaeicola</taxon>
    </lineage>
</organism>
<evidence type="ECO:0000313" key="3">
    <source>
        <dbReference type="EMBL" id="GKH82483.1"/>
    </source>
</evidence>
<dbReference type="Gene3D" id="3.40.1420.30">
    <property type="match status" value="1"/>
</dbReference>
<comment type="caution">
    <text evidence="3">The sequence shown here is derived from an EMBL/GenBank/DDBJ whole genome shotgun (WGS) entry which is preliminary data.</text>
</comment>
<dbReference type="EMBL" id="BQOB01000001">
    <property type="protein sequence ID" value="GKH82483.1"/>
    <property type="molecule type" value="Genomic_DNA"/>
</dbReference>
<dbReference type="AlphaFoldDB" id="A0AA37NWU1"/>
<name>A0AA37NWU1_9BACT</name>
<feature type="chain" id="PRO_5041414109" description="Putative beta-lactamase-inhibitor-like PepSY-like domain-containing protein" evidence="1">
    <location>
        <begin position="24"/>
        <end position="148"/>
    </location>
</feature>